<protein>
    <submittedName>
        <fullName evidence="1">Uncharacterized protein</fullName>
    </submittedName>
</protein>
<organism evidence="1 2">
    <name type="scientific">Corynebacterium striatum</name>
    <dbReference type="NCBI Taxonomy" id="43770"/>
    <lineage>
        <taxon>Bacteria</taxon>
        <taxon>Bacillati</taxon>
        <taxon>Actinomycetota</taxon>
        <taxon>Actinomycetes</taxon>
        <taxon>Mycobacteriales</taxon>
        <taxon>Corynebacteriaceae</taxon>
        <taxon>Corynebacterium</taxon>
    </lineage>
</organism>
<dbReference type="KEGG" id="cstr:CBE89_10365"/>
<evidence type="ECO:0000313" key="2">
    <source>
        <dbReference type="Proteomes" id="UP000250197"/>
    </source>
</evidence>
<evidence type="ECO:0000313" key="1">
    <source>
        <dbReference type="EMBL" id="ART21842.1"/>
    </source>
</evidence>
<dbReference type="Proteomes" id="UP000250197">
    <property type="component" value="Chromosome"/>
</dbReference>
<gene>
    <name evidence="1" type="ORF">CBE89_10365</name>
</gene>
<reference evidence="1 2" key="1">
    <citation type="submission" date="2017-05" db="EMBL/GenBank/DDBJ databases">
        <title>Complete genome sequence of Corynebacterium striatum KC-Na-1 isolated from Neophocaena asiaeorientalis in Korea.</title>
        <authorList>
            <person name="Kim J.H."/>
            <person name="Lee K."/>
        </authorList>
    </citation>
    <scope>NUCLEOTIDE SEQUENCE [LARGE SCALE GENOMIC DNA]</scope>
    <source>
        <strain evidence="1 2">KC-Na-01</strain>
    </source>
</reference>
<sequence length="576" mass="61894">MLTASGMAAALVMGGVVVVPNLLDNEPAAQAVTAAPGSSEETAINTTVPAGSTRSVNGFVGLQTGGTMQSNLSDPNVAPMSGVKVFAQWFEKDGTASPIYTTTTGADGQFHIGMTSFTDAKGVRRNFDADPNLPEGEKLRVWSINPDTSQYNLLYSYGQEQIMPEGNIANTEAGTTQSVGSDTYNDIKIAYSPIANNTVMHNLANAAANTPTGSYGQYSGTVFWNQTNAAAGALLWQNYQSVNGVDSVVPDVTVYGSYLSDYALSRIYDPATMAAIGYKGSVRDAGWSTKQELALQQWIKQQMAAEGQQKWIAETVQAKTDANGKYTLQFRGTWGNSWNDRGILSPPYTWHNLADSAATGSWANGNMQSKHVNSDWMFFSMQDMPGISINSPFNYNGYTGDTSSNLTSAGTLAGWPSNWGGSLDYASNLSFALYPGNLKFDVTPYDSFSNFATAGQAIETTTTGLQYDKIGTVRYQIAWFDEAGKELTQYTCPPVAPDASGTLPSCGFVTDPNLKKTTTYTARLFAVSPSGVRDGLAITQDSFTVKPLPASGHYGAHLWFYNRGSKQHWFRCGAAF</sequence>
<dbReference type="EMBL" id="CP021252">
    <property type="protein sequence ID" value="ART21842.1"/>
    <property type="molecule type" value="Genomic_DNA"/>
</dbReference>
<proteinExistence type="predicted"/>
<accession>A0A2Z2J154</accession>
<name>A0A2Z2J154_CORST</name>
<dbReference type="RefSeq" id="WP_086891873.1">
    <property type="nucleotide sequence ID" value="NZ_CP021252.1"/>
</dbReference>
<dbReference type="AlphaFoldDB" id="A0A2Z2J154"/>